<evidence type="ECO:0000256" key="1">
    <source>
        <dbReference type="SAM" id="MobiDB-lite"/>
    </source>
</evidence>
<name>A0AAN8N748_9PEZI</name>
<sequence length="150" mass="16966">MSLGGFEVAERDKISAGHEKPDIYLVELVEDVPFVLADVVAVAFQDIPNRNSVRHLVERHRPAPEDALRHCDMGTYRYQNHLPERNMTNEASTDIIASRSKPIDMYTCPPPHGRTTDDPPMHANRPNLKKSAKQNRSQTGRDLKKILMVA</sequence>
<reference evidence="2 3" key="1">
    <citation type="submission" date="2019-10" db="EMBL/GenBank/DDBJ databases">
        <authorList>
            <person name="Palmer J.M."/>
        </authorList>
    </citation>
    <scope>NUCLEOTIDE SEQUENCE [LARGE SCALE GENOMIC DNA]</scope>
    <source>
        <strain evidence="2 3">TWF506</strain>
    </source>
</reference>
<dbReference type="EMBL" id="JAVHJM010000013">
    <property type="protein sequence ID" value="KAK6499445.1"/>
    <property type="molecule type" value="Genomic_DNA"/>
</dbReference>
<feature type="region of interest" description="Disordered" evidence="1">
    <location>
        <begin position="108"/>
        <end position="142"/>
    </location>
</feature>
<evidence type="ECO:0000313" key="3">
    <source>
        <dbReference type="Proteomes" id="UP001307849"/>
    </source>
</evidence>
<gene>
    <name evidence="2" type="ORF">TWF506_004074</name>
</gene>
<protein>
    <submittedName>
        <fullName evidence="2">Uncharacterized protein</fullName>
    </submittedName>
</protein>
<comment type="caution">
    <text evidence="2">The sequence shown here is derived from an EMBL/GenBank/DDBJ whole genome shotgun (WGS) entry which is preliminary data.</text>
</comment>
<dbReference type="Proteomes" id="UP001307849">
    <property type="component" value="Unassembled WGS sequence"/>
</dbReference>
<organism evidence="2 3">
    <name type="scientific">Arthrobotrys conoides</name>
    <dbReference type="NCBI Taxonomy" id="74498"/>
    <lineage>
        <taxon>Eukaryota</taxon>
        <taxon>Fungi</taxon>
        <taxon>Dikarya</taxon>
        <taxon>Ascomycota</taxon>
        <taxon>Pezizomycotina</taxon>
        <taxon>Orbiliomycetes</taxon>
        <taxon>Orbiliales</taxon>
        <taxon>Orbiliaceae</taxon>
        <taxon>Arthrobotrys</taxon>
    </lineage>
</organism>
<accession>A0AAN8N748</accession>
<proteinExistence type="predicted"/>
<keyword evidence="3" id="KW-1185">Reference proteome</keyword>
<evidence type="ECO:0000313" key="2">
    <source>
        <dbReference type="EMBL" id="KAK6499445.1"/>
    </source>
</evidence>
<dbReference type="AlphaFoldDB" id="A0AAN8N748"/>